<gene>
    <name evidence="1" type="ORF">CS063_03070</name>
</gene>
<accession>A0AC61DEH7</accession>
<comment type="caution">
    <text evidence="1">The sequence shown here is derived from an EMBL/GenBank/DDBJ whole genome shotgun (WGS) entry which is preliminary data.</text>
</comment>
<evidence type="ECO:0000313" key="1">
    <source>
        <dbReference type="EMBL" id="PHV71565.1"/>
    </source>
</evidence>
<protein>
    <submittedName>
        <fullName evidence="1">Uncharacterized protein</fullName>
    </submittedName>
</protein>
<evidence type="ECO:0000313" key="2">
    <source>
        <dbReference type="Proteomes" id="UP000224460"/>
    </source>
</evidence>
<name>A0AC61DEH7_9FIRM</name>
<reference evidence="1" key="1">
    <citation type="submission" date="2017-10" db="EMBL/GenBank/DDBJ databases">
        <title>Genome sequence of cellulolytic Lachnospiraceae bacterium XHS1971 isolated from hotspring sediment.</title>
        <authorList>
            <person name="Vasudevan G."/>
            <person name="Joshi A.J."/>
            <person name="Hivarkar S."/>
            <person name="Lanjekar V.B."/>
            <person name="Dhakephalkar P.K."/>
            <person name="Dagar S."/>
        </authorList>
    </citation>
    <scope>NUCLEOTIDE SEQUENCE</scope>
    <source>
        <strain evidence="1">XHS1971</strain>
    </source>
</reference>
<organism evidence="1 2">
    <name type="scientific">Sporanaerobium hydrogeniformans</name>
    <dbReference type="NCBI Taxonomy" id="3072179"/>
    <lineage>
        <taxon>Bacteria</taxon>
        <taxon>Bacillati</taxon>
        <taxon>Bacillota</taxon>
        <taxon>Clostridia</taxon>
        <taxon>Lachnospirales</taxon>
        <taxon>Lachnospiraceae</taxon>
        <taxon>Sporanaerobium</taxon>
    </lineage>
</organism>
<dbReference type="Proteomes" id="UP000224460">
    <property type="component" value="Unassembled WGS sequence"/>
</dbReference>
<proteinExistence type="predicted"/>
<dbReference type="EMBL" id="PEDL01000002">
    <property type="protein sequence ID" value="PHV71565.1"/>
    <property type="molecule type" value="Genomic_DNA"/>
</dbReference>
<sequence length="324" mass="38110">MGSYSLLIYGAGNCELAGALEKSLSGLSNISLNQLKVYAKAHVFESGCAALYRRFADLKDTLIHPIHGGVQEYSYEGMEMITTYEMKMKAVSLEEFEAFLKKGAEKFLSEEVILILIGQGNSTGMFLDFSQIPPMYMTYYEVFERINQYLKGKVKRLSIILDLSTWHPMYMPYSISKCHFVESLFIYERRHPLEVFPLNEWIYKVFEGDCHWLELTYHYFSGYKVDLHPYWWENCKQKWEEYVAFPSKCTWIDFYHVYEKIVVYNGATESLYKSLSTSKNVVHNQSTVKDIQSYFNHQYLSHMEENKVEAWLSDLKICTDYYKL</sequence>
<keyword evidence="2" id="KW-1185">Reference proteome</keyword>